<dbReference type="Pfam" id="PF01131">
    <property type="entry name" value="Topoisom_bac"/>
    <property type="match status" value="1"/>
</dbReference>
<evidence type="ECO:0000313" key="19">
    <source>
        <dbReference type="EMBL" id="KUG17794.1"/>
    </source>
</evidence>
<dbReference type="SUPFAM" id="SSF56712">
    <property type="entry name" value="Prokaryotic type I DNA topoisomerase"/>
    <property type="match status" value="1"/>
</dbReference>
<dbReference type="InterPro" id="IPR013498">
    <property type="entry name" value="Topo_IA_Znf"/>
</dbReference>
<feature type="region of interest" description="Disordered" evidence="16">
    <location>
        <begin position="670"/>
        <end position="715"/>
    </location>
</feature>
<dbReference type="GO" id="GO:0006281">
    <property type="term" value="P:DNA repair"/>
    <property type="evidence" value="ECO:0007669"/>
    <property type="project" value="TreeGrafter"/>
</dbReference>
<dbReference type="SMART" id="SM00436">
    <property type="entry name" value="TOP1Bc"/>
    <property type="match status" value="1"/>
</dbReference>
<sequence length="766" mass="84812">MHLIIAEKHDAAKRIAQILSGDKPRPYRIGGVEAFKFDDKVVMGLSGHIVGVDYPPGYNNWQKVDCKELIRAEIVVRPINDKIVNALRSLGKEADRITVATDYDREGELIGVEALKIAKEANPRLREDRVRYSAIVKDEILKAFKNAGKVDYDLAASGEARQIIDLVWGAALTRYISLTSGRLGKEFLSVGRVQSPTLALIVDREKEIQSFVPKPYWEIYADLERDLRVQHARGRIWEKDEVDSIVARLGPVGIIRSIQTKPRVEKPPAPFDTTSFISAASGIGFSAANAMRIAEWLYVNGFISYPRTDNTVYPPSIDLVALTRLFLKGEFSKEAEKLLGGKMVPTRGKRSTTDHPPIYPTAPVNKSELKEEQWKIYELVVRRFFATLAESCVWDATSLKVDIGPEPFRANGARLVEPGWRYYYPYSKAEERILPALKEGERLRVLGHSVEAKETQPPARYGQGKLIKLMDELGLGTKSTRHDIISKLYARAYVQGNPMRPTNTAYAVVDTLQKYAPTITKPEMTQTLEKDMTQISEQKIKEDEVIEESRVMLTSVFDELSCNQEDIGQSLKDGLRTDKIVGTCEKCNSELIIRRGHRGSRFIGCSGYPECRFTLPLPRSGAVVVTDKVCEKHGMFHIRIINKGKRPWDLGCPHCNFLDWQAKKALELAEGKESGEGKGAKARPAKKTVRGSGAKAAKKASGPSNADGDGLARLPGIGPKTLEKLASAGIKTSGELAGANARSLAAKTGLSEKKIAAWKSAAKALS</sequence>
<dbReference type="InterPro" id="IPR034144">
    <property type="entry name" value="TOPRIM_TopoIII"/>
</dbReference>
<dbReference type="PROSITE" id="PS50880">
    <property type="entry name" value="TOPRIM"/>
    <property type="match status" value="1"/>
</dbReference>
<evidence type="ECO:0000256" key="2">
    <source>
        <dbReference type="ARBA" id="ARBA00009446"/>
    </source>
</evidence>
<name>A0A0W8FB13_9ZZZZ</name>
<dbReference type="EC" id="5.6.2.1" evidence="3"/>
<evidence type="ECO:0000256" key="11">
    <source>
        <dbReference type="ARBA" id="ARBA00023235"/>
    </source>
</evidence>
<dbReference type="Gene3D" id="1.10.150.20">
    <property type="entry name" value="5' to 3' exonuclease, C-terminal subdomain"/>
    <property type="match status" value="1"/>
</dbReference>
<evidence type="ECO:0000259" key="17">
    <source>
        <dbReference type="PROSITE" id="PS50880"/>
    </source>
</evidence>
<dbReference type="InterPro" id="IPR023405">
    <property type="entry name" value="Topo_IA_core_domain"/>
</dbReference>
<evidence type="ECO:0000256" key="9">
    <source>
        <dbReference type="ARBA" id="ARBA00023029"/>
    </source>
</evidence>
<dbReference type="SMART" id="SM00437">
    <property type="entry name" value="TOP1Ac"/>
    <property type="match status" value="1"/>
</dbReference>
<feature type="compositionally biased region" description="Basic residues" evidence="16">
    <location>
        <begin position="680"/>
        <end position="689"/>
    </location>
</feature>
<evidence type="ECO:0000256" key="3">
    <source>
        <dbReference type="ARBA" id="ARBA00012891"/>
    </source>
</evidence>
<dbReference type="InterPro" id="IPR005739">
    <property type="entry name" value="TopoI_arch"/>
</dbReference>
<dbReference type="GO" id="GO:0008270">
    <property type="term" value="F:zinc ion binding"/>
    <property type="evidence" value="ECO:0007669"/>
    <property type="project" value="UniProtKB-KW"/>
</dbReference>
<dbReference type="SUPFAM" id="SSF57783">
    <property type="entry name" value="Zinc beta-ribbon"/>
    <property type="match status" value="1"/>
</dbReference>
<dbReference type="InterPro" id="IPR028612">
    <property type="entry name" value="Topoisom_1_IA"/>
</dbReference>
<feature type="domain" description="Toprim" evidence="17">
    <location>
        <begin position="1"/>
        <end position="133"/>
    </location>
</feature>
<dbReference type="AlphaFoldDB" id="A0A0W8FB13"/>
<dbReference type="InterPro" id="IPR013825">
    <property type="entry name" value="Topo_IA_cen_sub2"/>
</dbReference>
<dbReference type="InterPro" id="IPR013497">
    <property type="entry name" value="Topo_IA_cen"/>
</dbReference>
<accession>A0A0W8FB13</accession>
<dbReference type="InterPro" id="IPR003601">
    <property type="entry name" value="Topo_IA_2"/>
</dbReference>
<feature type="compositionally biased region" description="Low complexity" evidence="16">
    <location>
        <begin position="691"/>
        <end position="706"/>
    </location>
</feature>
<dbReference type="Pfam" id="PF01751">
    <property type="entry name" value="Toprim"/>
    <property type="match status" value="1"/>
</dbReference>
<reference evidence="19" key="1">
    <citation type="journal article" date="2015" name="Proc. Natl. Acad. Sci. U.S.A.">
        <title>Networks of energetic and metabolic interactions define dynamics in microbial communities.</title>
        <authorList>
            <person name="Embree M."/>
            <person name="Liu J.K."/>
            <person name="Al-Bassam M.M."/>
            <person name="Zengler K."/>
        </authorList>
    </citation>
    <scope>NUCLEOTIDE SEQUENCE</scope>
</reference>
<keyword evidence="7" id="KW-0862">Zinc</keyword>
<dbReference type="PROSITE" id="PS52039">
    <property type="entry name" value="TOPO_IA_2"/>
    <property type="match status" value="1"/>
</dbReference>
<evidence type="ECO:0000256" key="16">
    <source>
        <dbReference type="SAM" id="MobiDB-lite"/>
    </source>
</evidence>
<dbReference type="GO" id="GO:0006310">
    <property type="term" value="P:DNA recombination"/>
    <property type="evidence" value="ECO:0007669"/>
    <property type="project" value="TreeGrafter"/>
</dbReference>
<dbReference type="CDD" id="cd03362">
    <property type="entry name" value="TOPRIM_TopoIA_TopoIII"/>
    <property type="match status" value="1"/>
</dbReference>
<dbReference type="Gene3D" id="1.10.290.10">
    <property type="entry name" value="Topoisomerase I, domain 4"/>
    <property type="match status" value="1"/>
</dbReference>
<dbReference type="GO" id="GO:0006265">
    <property type="term" value="P:DNA topological change"/>
    <property type="evidence" value="ECO:0007669"/>
    <property type="project" value="InterPro"/>
</dbReference>
<dbReference type="Gene3D" id="1.10.460.10">
    <property type="entry name" value="Topoisomerase I, domain 2"/>
    <property type="match status" value="1"/>
</dbReference>
<dbReference type="InterPro" id="IPR003602">
    <property type="entry name" value="Topo_IA_DNA-bd_dom"/>
</dbReference>
<evidence type="ECO:0000256" key="14">
    <source>
        <dbReference type="ARBA" id="ARBA00032235"/>
    </source>
</evidence>
<dbReference type="EMBL" id="LNQE01001420">
    <property type="protein sequence ID" value="KUG17794.1"/>
    <property type="molecule type" value="Genomic_DNA"/>
</dbReference>
<dbReference type="GO" id="GO:0000166">
    <property type="term" value="F:nucleotide binding"/>
    <property type="evidence" value="ECO:0007669"/>
    <property type="project" value="InterPro"/>
</dbReference>
<evidence type="ECO:0000256" key="10">
    <source>
        <dbReference type="ARBA" id="ARBA00023125"/>
    </source>
</evidence>
<feature type="domain" description="Topo IA-type catalytic" evidence="18">
    <location>
        <begin position="151"/>
        <end position="557"/>
    </location>
</feature>
<evidence type="ECO:0000256" key="4">
    <source>
        <dbReference type="ARBA" id="ARBA00022723"/>
    </source>
</evidence>
<dbReference type="InterPro" id="IPR013824">
    <property type="entry name" value="Topo_IA_cen_sub1"/>
</dbReference>
<organism evidence="19">
    <name type="scientific">hydrocarbon metagenome</name>
    <dbReference type="NCBI Taxonomy" id="938273"/>
    <lineage>
        <taxon>unclassified sequences</taxon>
        <taxon>metagenomes</taxon>
        <taxon>ecological metagenomes</taxon>
    </lineage>
</organism>
<proteinExistence type="inferred from homology"/>
<dbReference type="Gene3D" id="3.30.65.10">
    <property type="entry name" value="Bacterial Topoisomerase I, domain 1"/>
    <property type="match status" value="1"/>
</dbReference>
<keyword evidence="5" id="KW-0677">Repeat</keyword>
<dbReference type="Gene3D" id="2.70.20.10">
    <property type="entry name" value="Topoisomerase I, domain 3"/>
    <property type="match status" value="1"/>
</dbReference>
<dbReference type="Pfam" id="PF14520">
    <property type="entry name" value="HHH_5"/>
    <property type="match status" value="1"/>
</dbReference>
<evidence type="ECO:0000256" key="15">
    <source>
        <dbReference type="ARBA" id="ARBA00032877"/>
    </source>
</evidence>
<dbReference type="PRINTS" id="PR00417">
    <property type="entry name" value="PRTPISMRASEI"/>
</dbReference>
<dbReference type="CDD" id="cd00186">
    <property type="entry name" value="TOP1Ac"/>
    <property type="match status" value="1"/>
</dbReference>
<dbReference type="InterPro" id="IPR006171">
    <property type="entry name" value="TOPRIM_dom"/>
</dbReference>
<dbReference type="GO" id="GO:0003917">
    <property type="term" value="F:DNA topoisomerase type I (single strand cut, ATP-independent) activity"/>
    <property type="evidence" value="ECO:0007669"/>
    <property type="project" value="UniProtKB-EC"/>
</dbReference>
<comment type="similarity">
    <text evidence="2">Belongs to the type IA topoisomerase family.</text>
</comment>
<evidence type="ECO:0000256" key="5">
    <source>
        <dbReference type="ARBA" id="ARBA00022737"/>
    </source>
</evidence>
<dbReference type="GO" id="GO:0003677">
    <property type="term" value="F:DNA binding"/>
    <property type="evidence" value="ECO:0007669"/>
    <property type="project" value="UniProtKB-KW"/>
</dbReference>
<evidence type="ECO:0000256" key="1">
    <source>
        <dbReference type="ARBA" id="ARBA00000213"/>
    </source>
</evidence>
<dbReference type="InterPro" id="IPR010995">
    <property type="entry name" value="DNA_repair_Rad51/TF_NusA_a-hlx"/>
</dbReference>
<evidence type="ECO:0000256" key="8">
    <source>
        <dbReference type="ARBA" id="ARBA00022842"/>
    </source>
</evidence>
<feature type="region of interest" description="Disordered" evidence="16">
    <location>
        <begin position="344"/>
        <end position="363"/>
    </location>
</feature>
<evidence type="ECO:0000259" key="18">
    <source>
        <dbReference type="PROSITE" id="PS52039"/>
    </source>
</evidence>
<dbReference type="InterPro" id="IPR013826">
    <property type="entry name" value="Topo_IA_cen_sub3"/>
</dbReference>
<dbReference type="Gene3D" id="3.40.50.140">
    <property type="match status" value="1"/>
</dbReference>
<evidence type="ECO:0000256" key="7">
    <source>
        <dbReference type="ARBA" id="ARBA00022833"/>
    </source>
</evidence>
<dbReference type="Pfam" id="PF01396">
    <property type="entry name" value="Zn_ribbon_Top1"/>
    <property type="match status" value="1"/>
</dbReference>
<dbReference type="SUPFAM" id="SSF47794">
    <property type="entry name" value="Rad51 N-terminal domain-like"/>
    <property type="match status" value="1"/>
</dbReference>
<evidence type="ECO:0000256" key="6">
    <source>
        <dbReference type="ARBA" id="ARBA00022771"/>
    </source>
</evidence>
<evidence type="ECO:0000256" key="13">
    <source>
        <dbReference type="ARBA" id="ARBA00031985"/>
    </source>
</evidence>
<gene>
    <name evidence="19" type="ORF">ASZ90_012506</name>
</gene>
<dbReference type="SMART" id="SM00493">
    <property type="entry name" value="TOPRIM"/>
    <property type="match status" value="1"/>
</dbReference>
<dbReference type="PANTHER" id="PTHR11390">
    <property type="entry name" value="PROKARYOTIC DNA TOPOISOMERASE"/>
    <property type="match status" value="1"/>
</dbReference>
<keyword evidence="6" id="KW-0863">Zinc-finger</keyword>
<dbReference type="InterPro" id="IPR000380">
    <property type="entry name" value="Topo_IA"/>
</dbReference>
<comment type="catalytic activity">
    <reaction evidence="1">
        <text>ATP-independent breakage of single-stranded DNA, followed by passage and rejoining.</text>
        <dbReference type="EC" id="5.6.2.1"/>
    </reaction>
</comment>
<keyword evidence="8" id="KW-0460">Magnesium</keyword>
<dbReference type="HAMAP" id="MF_00952">
    <property type="entry name" value="Topoisom_1_prok"/>
    <property type="match status" value="1"/>
</dbReference>
<dbReference type="GO" id="GO:0005694">
    <property type="term" value="C:chromosome"/>
    <property type="evidence" value="ECO:0007669"/>
    <property type="project" value="InterPro"/>
</dbReference>
<keyword evidence="10" id="KW-0238">DNA-binding</keyword>
<dbReference type="NCBIfam" id="NF005555">
    <property type="entry name" value="PRK07220.1"/>
    <property type="match status" value="1"/>
</dbReference>
<dbReference type="PANTHER" id="PTHR11390:SF26">
    <property type="entry name" value="DNA TOPOISOMERASE 1"/>
    <property type="match status" value="1"/>
</dbReference>
<evidence type="ECO:0000256" key="12">
    <source>
        <dbReference type="ARBA" id="ARBA00030003"/>
    </source>
</evidence>
<feature type="compositionally biased region" description="Basic and acidic residues" evidence="16">
    <location>
        <begin position="670"/>
        <end position="679"/>
    </location>
</feature>
<protein>
    <recommendedName>
        <fullName evidence="3">DNA topoisomerase</fullName>
        <ecNumber evidence="3">5.6.2.1</ecNumber>
    </recommendedName>
    <alternativeName>
        <fullName evidence="15">Omega-protein</fullName>
    </alternativeName>
    <alternativeName>
        <fullName evidence="14">Relaxing enzyme</fullName>
    </alternativeName>
    <alternativeName>
        <fullName evidence="12">Swivelase</fullName>
    </alternativeName>
    <alternativeName>
        <fullName evidence="13">Untwisting enzyme</fullName>
    </alternativeName>
</protein>
<keyword evidence="11 19" id="KW-0413">Isomerase</keyword>
<comment type="caution">
    <text evidence="19">The sequence shown here is derived from an EMBL/GenBank/DDBJ whole genome shotgun (WGS) entry which is preliminary data.</text>
</comment>
<dbReference type="NCBIfam" id="TIGR01057">
    <property type="entry name" value="topA_arch"/>
    <property type="match status" value="1"/>
</dbReference>
<keyword evidence="9" id="KW-0799">Topoisomerase</keyword>
<keyword evidence="4" id="KW-0479">Metal-binding</keyword>